<accession>A0A7U5BFM3</accession>
<dbReference type="InterPro" id="IPR009739">
    <property type="entry name" value="LprI-like_N"/>
</dbReference>
<reference evidence="2 3" key="1">
    <citation type="journal article" date="2015" name="Int. J. Syst. Evol. Microbiol.">
        <title>Sphingomonas hengshuiensis sp. nov., isolated from lake wetland.</title>
        <authorList>
            <person name="Wei S."/>
            <person name="Wang T."/>
            <person name="Liu H."/>
            <person name="Zhang C."/>
            <person name="Guo J."/>
            <person name="Wang Q."/>
            <person name="Liang K."/>
            <person name="Zhang Z."/>
        </authorList>
    </citation>
    <scope>NUCLEOTIDE SEQUENCE [LARGE SCALE GENOMIC DNA]</scope>
    <source>
        <strain evidence="2 3">WHSC-8</strain>
    </source>
</reference>
<dbReference type="EMBL" id="CP010836">
    <property type="protein sequence ID" value="AJP74377.1"/>
    <property type="molecule type" value="Genomic_DNA"/>
</dbReference>
<gene>
    <name evidence="2" type="ORF">TS85_08515</name>
</gene>
<name>A0A7U5BFM3_9SPHN</name>
<dbReference type="Gene3D" id="1.20.1270.180">
    <property type="match status" value="1"/>
</dbReference>
<sequence>MLFAAMLATAPAAAQSQTQMTTDAGREYKAADAAMTAQWQRVYAAMKRRDAATRGRGGGFGYAAATLESQRAWLRFRDAQCVIEAGQYAGGSMQPMVRAQCLTRLTKERTRQLAALDWNH</sequence>
<reference evidence="2 3" key="2">
    <citation type="submission" date="2015-02" db="EMBL/GenBank/DDBJ databases">
        <title>The complete genome of Sphingomonas hengshuiensis sp. WHSC-8 isolated from soil of Hengshui Lake.</title>
        <authorList>
            <person name="Wei S."/>
            <person name="Guo J."/>
            <person name="Su C."/>
            <person name="Wu R."/>
            <person name="Zhang Z."/>
            <person name="Liang K."/>
            <person name="Li H."/>
            <person name="Wang T."/>
            <person name="Liu H."/>
            <person name="Zhang C."/>
            <person name="Li Z."/>
            <person name="Wang Q."/>
            <person name="Meng J."/>
        </authorList>
    </citation>
    <scope>NUCLEOTIDE SEQUENCE [LARGE SCALE GENOMIC DNA]</scope>
    <source>
        <strain evidence="2 3">WHSC-8</strain>
    </source>
</reference>
<feature type="domain" description="Lysozyme inhibitor LprI-like N-terminal" evidence="1">
    <location>
        <begin position="12"/>
        <end position="113"/>
    </location>
</feature>
<dbReference type="Proteomes" id="UP000032300">
    <property type="component" value="Chromosome"/>
</dbReference>
<keyword evidence="3" id="KW-1185">Reference proteome</keyword>
<dbReference type="Pfam" id="PF07007">
    <property type="entry name" value="LprI"/>
    <property type="match status" value="1"/>
</dbReference>
<organism evidence="2 3">
    <name type="scientific">Sphingomonas hengshuiensis</name>
    <dbReference type="NCBI Taxonomy" id="1609977"/>
    <lineage>
        <taxon>Bacteria</taxon>
        <taxon>Pseudomonadati</taxon>
        <taxon>Pseudomonadota</taxon>
        <taxon>Alphaproteobacteria</taxon>
        <taxon>Sphingomonadales</taxon>
        <taxon>Sphingomonadaceae</taxon>
        <taxon>Sphingomonas</taxon>
    </lineage>
</organism>
<proteinExistence type="predicted"/>
<dbReference type="KEGG" id="sphi:TS85_08515"/>
<protein>
    <recommendedName>
        <fullName evidence="1">Lysozyme inhibitor LprI-like N-terminal domain-containing protein</fullName>
    </recommendedName>
</protein>
<dbReference type="OrthoDB" id="7340239at2"/>
<evidence type="ECO:0000313" key="2">
    <source>
        <dbReference type="EMBL" id="AJP74377.1"/>
    </source>
</evidence>
<evidence type="ECO:0000313" key="3">
    <source>
        <dbReference type="Proteomes" id="UP000032300"/>
    </source>
</evidence>
<dbReference type="AlphaFoldDB" id="A0A7U5BFM3"/>
<evidence type="ECO:0000259" key="1">
    <source>
        <dbReference type="Pfam" id="PF07007"/>
    </source>
</evidence>